<evidence type="ECO:0000313" key="1">
    <source>
        <dbReference type="EMBL" id="CRY96885.1"/>
    </source>
</evidence>
<dbReference type="AlphaFoldDB" id="A0A0H5Q645"/>
<organism evidence="1">
    <name type="scientific">uncultured prokaryote</name>
    <dbReference type="NCBI Taxonomy" id="198431"/>
    <lineage>
        <taxon>unclassified sequences</taxon>
        <taxon>environmental samples</taxon>
    </lineage>
</organism>
<keyword evidence="1" id="KW-0614">Plasmid</keyword>
<sequence>MAADTVRVNFMMSRENLDRVDEACSRWGVNRTAFINFACMNFLHQEELFYTDGFSSKMMAARQMGEDGVFREFPVGLSDESSQGAGE</sequence>
<proteinExistence type="predicted"/>
<reference evidence="1" key="2">
    <citation type="submission" date="2015-07" db="EMBL/GenBank/DDBJ databases">
        <title>Plasmids, circular viruses and viroids from rat gut.</title>
        <authorList>
            <person name="Jorgensen T.J."/>
            <person name="Hansen M.A."/>
            <person name="Xu Z."/>
            <person name="Tabak M.A."/>
            <person name="Sorensen S.J."/>
            <person name="Hansen L.H."/>
        </authorList>
    </citation>
    <scope>NUCLEOTIDE SEQUENCE</scope>
    <source>
        <plasmid evidence="1">pRGFK1320</plasmid>
    </source>
</reference>
<geneLocation type="plasmid" evidence="1">
    <name>pRGFK1320</name>
</geneLocation>
<protein>
    <recommendedName>
        <fullName evidence="2">Ribbon-helix-helix protein CopG domain-containing protein</fullName>
    </recommendedName>
</protein>
<dbReference type="EMBL" id="LN853886">
    <property type="protein sequence ID" value="CRY96885.1"/>
    <property type="molecule type" value="Genomic_DNA"/>
</dbReference>
<name>A0A0H5Q645_9ZZZZ</name>
<evidence type="ECO:0008006" key="2">
    <source>
        <dbReference type="Google" id="ProtNLM"/>
    </source>
</evidence>
<reference evidence="1" key="1">
    <citation type="submission" date="2015-06" db="EMBL/GenBank/DDBJ databases">
        <authorList>
            <person name="Joergensen T."/>
        </authorList>
    </citation>
    <scope>NUCLEOTIDE SEQUENCE</scope>
    <source>
        <plasmid evidence="1">pRGFK1320</plasmid>
    </source>
</reference>
<accession>A0A0H5Q645</accession>